<dbReference type="AlphaFoldDB" id="T1K5Q9"/>
<dbReference type="Gene3D" id="2.130.10.10">
    <property type="entry name" value="YVTN repeat-like/Quinoprotein amine dehydrogenase"/>
    <property type="match status" value="1"/>
</dbReference>
<dbReference type="PANTHER" id="PTHR16038">
    <property type="entry name" value="NOP SEVEN ASSOCIATED PROTEIN 1"/>
    <property type="match status" value="1"/>
</dbReference>
<keyword evidence="3" id="KW-1185">Reference proteome</keyword>
<evidence type="ECO:0008006" key="4">
    <source>
        <dbReference type="Google" id="ProtNLM"/>
    </source>
</evidence>
<reference evidence="3" key="1">
    <citation type="submission" date="2011-08" db="EMBL/GenBank/DDBJ databases">
        <authorList>
            <person name="Rombauts S."/>
        </authorList>
    </citation>
    <scope>NUCLEOTIDE SEQUENCE</scope>
    <source>
        <strain evidence="3">London</strain>
    </source>
</reference>
<feature type="compositionally biased region" description="Basic residues" evidence="1">
    <location>
        <begin position="79"/>
        <end position="88"/>
    </location>
</feature>
<feature type="compositionally biased region" description="Acidic residues" evidence="1">
    <location>
        <begin position="355"/>
        <end position="377"/>
    </location>
</feature>
<organism evidence="2 3">
    <name type="scientific">Tetranychus urticae</name>
    <name type="common">Two-spotted spider mite</name>
    <dbReference type="NCBI Taxonomy" id="32264"/>
    <lineage>
        <taxon>Eukaryota</taxon>
        <taxon>Metazoa</taxon>
        <taxon>Ecdysozoa</taxon>
        <taxon>Arthropoda</taxon>
        <taxon>Chelicerata</taxon>
        <taxon>Arachnida</taxon>
        <taxon>Acari</taxon>
        <taxon>Acariformes</taxon>
        <taxon>Trombidiformes</taxon>
        <taxon>Prostigmata</taxon>
        <taxon>Eleutherengona</taxon>
        <taxon>Raphignathae</taxon>
        <taxon>Tetranychoidea</taxon>
        <taxon>Tetranychidae</taxon>
        <taxon>Tetranychus</taxon>
    </lineage>
</organism>
<proteinExistence type="predicted"/>
<dbReference type="InterPro" id="IPR015943">
    <property type="entry name" value="WD40/YVTN_repeat-like_dom_sf"/>
</dbReference>
<protein>
    <recommendedName>
        <fullName evidence="4">WD repeat-containing protein 74</fullName>
    </recommendedName>
</protein>
<evidence type="ECO:0000313" key="2">
    <source>
        <dbReference type="EnsemblMetazoa" id="tetur05g07170.1"/>
    </source>
</evidence>
<dbReference type="SUPFAM" id="SSF50978">
    <property type="entry name" value="WD40 repeat-like"/>
    <property type="match status" value="1"/>
</dbReference>
<dbReference type="EMBL" id="CAEY01001590">
    <property type="status" value="NOT_ANNOTATED_CDS"/>
    <property type="molecule type" value="Genomic_DNA"/>
</dbReference>
<feature type="region of interest" description="Disordered" evidence="1">
    <location>
        <begin position="353"/>
        <end position="377"/>
    </location>
</feature>
<dbReference type="PANTHER" id="PTHR16038:SF4">
    <property type="entry name" value="WD REPEAT-CONTAINING PROTEIN 74"/>
    <property type="match status" value="1"/>
</dbReference>
<dbReference type="GO" id="GO:0042273">
    <property type="term" value="P:ribosomal large subunit biogenesis"/>
    <property type="evidence" value="ECO:0007669"/>
    <property type="project" value="InterPro"/>
</dbReference>
<accession>T1K5Q9</accession>
<dbReference type="InterPro" id="IPR036322">
    <property type="entry name" value="WD40_repeat_dom_sf"/>
</dbReference>
<dbReference type="eggNOG" id="KOG3881">
    <property type="taxonomic scope" value="Eukaryota"/>
</dbReference>
<dbReference type="STRING" id="32264.T1K5Q9"/>
<feature type="compositionally biased region" description="Basic and acidic residues" evidence="1">
    <location>
        <begin position="89"/>
        <end position="98"/>
    </location>
</feature>
<dbReference type="GO" id="GO:0030687">
    <property type="term" value="C:preribosome, large subunit precursor"/>
    <property type="evidence" value="ECO:0007669"/>
    <property type="project" value="TreeGrafter"/>
</dbReference>
<dbReference type="Proteomes" id="UP000015104">
    <property type="component" value="Unassembled WGS sequence"/>
</dbReference>
<sequence>MFATIANPVEGNLVGSLPLNGNKIISCYDNGTVNIQNIETDLIAISSRSSAKACKVLGIGADLKEADHSDDGDACGPRASKKIKKSHSKSKENKEKDSSASTITTIFSPNWQPSNVCLTCFKVQDDRVAIGGKNFDMRVFDLNTKQCIFTAKSQNRDWLGIKHKVWTSDLDWIGPFSGKQSSINSSTLITSPSMIATCSRTDPVVRIYDLKVSSRKSIWQLNFKDQIFNNDSNPPSFTKICATPTPAVKCSPTQKLILGTTMGRMMAVDLRFNSHTCRHLGVFKSFGGGAIKDIKYVPIEANLGKVVSCSLDRFVKIHSFSMGADRTRSLDHRYYMKTKPTCVQPIISNVLFPDQDSDDQDDNEADDNDDDDDSRIS</sequence>
<name>T1K5Q9_TETUR</name>
<reference evidence="2" key="2">
    <citation type="submission" date="2015-06" db="UniProtKB">
        <authorList>
            <consortium name="EnsemblMetazoa"/>
        </authorList>
    </citation>
    <scope>IDENTIFICATION</scope>
</reference>
<dbReference type="InterPro" id="IPR037379">
    <property type="entry name" value="WDR74/Nsa1"/>
</dbReference>
<evidence type="ECO:0000256" key="1">
    <source>
        <dbReference type="SAM" id="MobiDB-lite"/>
    </source>
</evidence>
<dbReference type="GO" id="GO:0005730">
    <property type="term" value="C:nucleolus"/>
    <property type="evidence" value="ECO:0007669"/>
    <property type="project" value="InterPro"/>
</dbReference>
<feature type="region of interest" description="Disordered" evidence="1">
    <location>
        <begin position="67"/>
        <end position="99"/>
    </location>
</feature>
<dbReference type="EnsemblMetazoa" id="tetur05g07170.1">
    <property type="protein sequence ID" value="tetur05g07170.1"/>
    <property type="gene ID" value="tetur05g07170"/>
</dbReference>
<evidence type="ECO:0000313" key="3">
    <source>
        <dbReference type="Proteomes" id="UP000015104"/>
    </source>
</evidence>
<dbReference type="HOGENOM" id="CLU_734311_0_0_1"/>